<reference evidence="13 14" key="1">
    <citation type="submission" date="2020-02" db="EMBL/GenBank/DDBJ databases">
        <authorList>
            <person name="Zhang X.-Y."/>
        </authorList>
    </citation>
    <scope>NUCLEOTIDE SEQUENCE [LARGE SCALE GENOMIC DNA]</scope>
    <source>
        <strain evidence="13 14">C33</strain>
    </source>
</reference>
<dbReference type="Proteomes" id="UP000484885">
    <property type="component" value="Unassembled WGS sequence"/>
</dbReference>
<dbReference type="InterPro" id="IPR001650">
    <property type="entry name" value="Helicase_C-like"/>
</dbReference>
<dbReference type="SMART" id="SM00487">
    <property type="entry name" value="DEXDc"/>
    <property type="match status" value="1"/>
</dbReference>
<dbReference type="InterPro" id="IPR013701">
    <property type="entry name" value="Lhr-like_DEAD/DEAH_assoc"/>
</dbReference>
<keyword evidence="14" id="KW-1185">Reference proteome</keyword>
<keyword evidence="3" id="KW-0378">Hydrolase</keyword>
<evidence type="ECO:0000313" key="13">
    <source>
        <dbReference type="EMBL" id="NDY94804.1"/>
    </source>
</evidence>
<evidence type="ECO:0000313" key="14">
    <source>
        <dbReference type="Proteomes" id="UP000484885"/>
    </source>
</evidence>
<keyword evidence="5" id="KW-0067">ATP-binding</keyword>
<dbReference type="GO" id="GO:0003677">
    <property type="term" value="F:DNA binding"/>
    <property type="evidence" value="ECO:0007669"/>
    <property type="project" value="UniProtKB-KW"/>
</dbReference>
<organism evidence="13 14">
    <name type="scientific">Wenzhouxiangella limi</name>
    <dbReference type="NCBI Taxonomy" id="2707351"/>
    <lineage>
        <taxon>Bacteria</taxon>
        <taxon>Pseudomonadati</taxon>
        <taxon>Pseudomonadota</taxon>
        <taxon>Gammaproteobacteria</taxon>
        <taxon>Chromatiales</taxon>
        <taxon>Wenzhouxiangellaceae</taxon>
        <taxon>Wenzhouxiangella</taxon>
    </lineage>
</organism>
<dbReference type="SMART" id="SM00490">
    <property type="entry name" value="HELICc"/>
    <property type="match status" value="1"/>
</dbReference>
<dbReference type="Gene3D" id="3.40.50.300">
    <property type="entry name" value="P-loop containing nucleotide triphosphate hydrolases"/>
    <property type="match status" value="2"/>
</dbReference>
<evidence type="ECO:0000256" key="8">
    <source>
        <dbReference type="ARBA" id="ARBA00023235"/>
    </source>
</evidence>
<gene>
    <name evidence="13" type="ORF">G3I74_03570</name>
</gene>
<keyword evidence="2" id="KW-0227">DNA damage</keyword>
<keyword evidence="8" id="KW-0413">Isomerase</keyword>
<dbReference type="InterPro" id="IPR017170">
    <property type="entry name" value="Lhr-like"/>
</dbReference>
<dbReference type="InterPro" id="IPR011545">
    <property type="entry name" value="DEAD/DEAH_box_helicase_dom"/>
</dbReference>
<evidence type="ECO:0000259" key="12">
    <source>
        <dbReference type="PROSITE" id="PS51194"/>
    </source>
</evidence>
<keyword evidence="7" id="KW-0234">DNA repair</keyword>
<dbReference type="EMBL" id="JAAGSC010000031">
    <property type="protein sequence ID" value="NDY94804.1"/>
    <property type="molecule type" value="Genomic_DNA"/>
</dbReference>
<dbReference type="InterPro" id="IPR045628">
    <property type="entry name" value="Lhr_WH_dom"/>
</dbReference>
<sequence length="1000" mass="109522">MDAMPFAAPIAEWFKSQFDQPTRIQRLAWPQVRRGKHCLIAAGTGQGKSLAALLPLIDRLLAEPVTGRILYVAPLRALSNNMADGLLAQLGTLCARSRRKLTVAVRTGDTPGAERRRQLRRPPDLMLTTPESLFVMLGSAAGRRAMSLVSAVIVDELHALGDSKRGAHLALSLERLSAVAGPQTLQRVGLSATARPLTRMARFLVGNDRECEIVHVGAAVPVDVRLEIGPDPLQSLAGEARWRFVADRIVELVSSADRALIFCNTRALVERLAATLTERLGDERVAAHHGSLGIKRRTAVEQGLRDGRLSAVVCSSSLELGVDIGELEQVIQIGSIGSVNALRQRAGRSRHRPGQAPRLHLFPLTLSDLLDAHALIGALARGRIEPSGQWTDPPVDVLAQQLIAMVAAGPGRVEDFWPRIRRAAPCANLSEEDFAALVDMLHDGYIRGRETGRGPLRKGAGNTLYPAPETPLRSRLNVGTIPEWFDYEVVDASSGQVLGRLDEEFAFESAPGQVFQLGGRHFSIQRIVSGRVEVRPSEAEEAALPFWFGEGPGRSASVSLQVCRLLAGAGLHGGREDRQLRAFLDESRRILGVLPGWHQIVLERFPDPGGDEHIVVHSPFGLRLNRAWGLALRKRFCRQFNFELQAVATDNAVLISLGATHSFPLAEVIGYLRSDTLTDVLIQAVLDTPQFATRFRWCATTALAIDRRDARGRVPAQIQRNQAENLIARIFPDQLACLENLSGPRQVPDHPLTDQALQECLCRHMDLPGLIRLYQRIESGRIGVRCVETSAPSPLAQGAIHAPRHAYLDPADAEERRTRTFEDRRRPSTLTAMVGGTKGRPAWSTAEGLEDALQRFAYLPVEEAERAGAGRAFARLSAQRVAFALSNTGGLAVWVHLDHLGAWLGLQPDVRVWPHLPTGMRPDPVDSHEALCRLVLGAIRRRPAVDEQRLVEESGQNRERVQAALASLQHEGLIRQPHQDPNGGWSERSGRQLPMPAGCA</sequence>
<dbReference type="Pfam" id="PF00270">
    <property type="entry name" value="DEAD"/>
    <property type="match status" value="1"/>
</dbReference>
<evidence type="ECO:0000256" key="3">
    <source>
        <dbReference type="ARBA" id="ARBA00022801"/>
    </source>
</evidence>
<comment type="similarity">
    <text evidence="9">Belongs to the Lhr helicase family. Lhr-Core subfamily.</text>
</comment>
<feature type="domain" description="Helicase ATP-binding" evidence="11">
    <location>
        <begin position="29"/>
        <end position="212"/>
    </location>
</feature>
<dbReference type="AlphaFoldDB" id="A0A845UWA3"/>
<protein>
    <submittedName>
        <fullName evidence="13">DEAD/DEAH box helicase</fullName>
    </submittedName>
</protein>
<evidence type="ECO:0000256" key="1">
    <source>
        <dbReference type="ARBA" id="ARBA00022741"/>
    </source>
</evidence>
<dbReference type="Pfam" id="PF00271">
    <property type="entry name" value="Helicase_C"/>
    <property type="match status" value="1"/>
</dbReference>
<dbReference type="GO" id="GO:0016887">
    <property type="term" value="F:ATP hydrolysis activity"/>
    <property type="evidence" value="ECO:0007669"/>
    <property type="project" value="TreeGrafter"/>
</dbReference>
<proteinExistence type="inferred from homology"/>
<keyword evidence="4 13" id="KW-0347">Helicase</keyword>
<evidence type="ECO:0000256" key="2">
    <source>
        <dbReference type="ARBA" id="ARBA00022763"/>
    </source>
</evidence>
<dbReference type="InterPro" id="IPR052511">
    <property type="entry name" value="ATP-dep_Helicase"/>
</dbReference>
<keyword evidence="6" id="KW-0238">DNA-binding</keyword>
<keyword evidence="1" id="KW-0547">Nucleotide-binding</keyword>
<name>A0A845UWA3_9GAMM</name>
<evidence type="ECO:0000259" key="11">
    <source>
        <dbReference type="PROSITE" id="PS51192"/>
    </source>
</evidence>
<dbReference type="InterPro" id="IPR014001">
    <property type="entry name" value="Helicase_ATP-bd"/>
</dbReference>
<dbReference type="InterPro" id="IPR027417">
    <property type="entry name" value="P-loop_NTPase"/>
</dbReference>
<dbReference type="GO" id="GO:0005524">
    <property type="term" value="F:ATP binding"/>
    <property type="evidence" value="ECO:0007669"/>
    <property type="project" value="UniProtKB-KW"/>
</dbReference>
<dbReference type="PIRSF" id="PIRSF037307">
    <property type="entry name" value="Lhr-like_helic_prd"/>
    <property type="match status" value="1"/>
</dbReference>
<dbReference type="Pfam" id="PF19306">
    <property type="entry name" value="WHD_Lhr"/>
    <property type="match status" value="1"/>
</dbReference>
<evidence type="ECO:0000256" key="7">
    <source>
        <dbReference type="ARBA" id="ARBA00023204"/>
    </source>
</evidence>
<feature type="domain" description="Helicase C-terminal" evidence="12">
    <location>
        <begin position="248"/>
        <end position="395"/>
    </location>
</feature>
<evidence type="ECO:0000256" key="5">
    <source>
        <dbReference type="ARBA" id="ARBA00022840"/>
    </source>
</evidence>
<dbReference type="PROSITE" id="PS51192">
    <property type="entry name" value="HELICASE_ATP_BIND_1"/>
    <property type="match status" value="1"/>
</dbReference>
<evidence type="ECO:0000256" key="10">
    <source>
        <dbReference type="SAM" id="MobiDB-lite"/>
    </source>
</evidence>
<feature type="region of interest" description="Disordered" evidence="10">
    <location>
        <begin position="969"/>
        <end position="1000"/>
    </location>
</feature>
<evidence type="ECO:0000256" key="4">
    <source>
        <dbReference type="ARBA" id="ARBA00022806"/>
    </source>
</evidence>
<dbReference type="GO" id="GO:0004386">
    <property type="term" value="F:helicase activity"/>
    <property type="evidence" value="ECO:0007669"/>
    <property type="project" value="UniProtKB-KW"/>
</dbReference>
<dbReference type="PANTHER" id="PTHR47962:SF5">
    <property type="entry name" value="ATP-DEPENDENT HELICASE LHR-RELATED"/>
    <property type="match status" value="1"/>
</dbReference>
<dbReference type="GO" id="GO:0006281">
    <property type="term" value="P:DNA repair"/>
    <property type="evidence" value="ECO:0007669"/>
    <property type="project" value="UniProtKB-KW"/>
</dbReference>
<dbReference type="SUPFAM" id="SSF52540">
    <property type="entry name" value="P-loop containing nucleoside triphosphate hydrolases"/>
    <property type="match status" value="1"/>
</dbReference>
<dbReference type="PROSITE" id="PS51194">
    <property type="entry name" value="HELICASE_CTER"/>
    <property type="match status" value="1"/>
</dbReference>
<evidence type="ECO:0000256" key="6">
    <source>
        <dbReference type="ARBA" id="ARBA00023125"/>
    </source>
</evidence>
<dbReference type="PANTHER" id="PTHR47962">
    <property type="entry name" value="ATP-DEPENDENT HELICASE LHR-RELATED-RELATED"/>
    <property type="match status" value="1"/>
</dbReference>
<comment type="caution">
    <text evidence="13">The sequence shown here is derived from an EMBL/GenBank/DDBJ whole genome shotgun (WGS) entry which is preliminary data.</text>
</comment>
<accession>A0A845UWA3</accession>
<evidence type="ECO:0000256" key="9">
    <source>
        <dbReference type="ARBA" id="ARBA00093467"/>
    </source>
</evidence>
<dbReference type="Pfam" id="PF08494">
    <property type="entry name" value="DEAD_assoc"/>
    <property type="match status" value="1"/>
</dbReference>